<keyword evidence="1 2" id="KW-0732">Signal</keyword>
<dbReference type="PANTHER" id="PTHR35869">
    <property type="entry name" value="OUTER-MEMBRANE LIPOPROTEIN CARRIER PROTEIN"/>
    <property type="match status" value="1"/>
</dbReference>
<dbReference type="Proteomes" id="UP000094256">
    <property type="component" value="Chromosome"/>
</dbReference>
<dbReference type="SUPFAM" id="SSF89392">
    <property type="entry name" value="Prokaryotic lipoproteins and lipoprotein localization factors"/>
    <property type="match status" value="1"/>
</dbReference>
<feature type="chain" id="PRO_5008556144" evidence="2">
    <location>
        <begin position="24"/>
        <end position="202"/>
    </location>
</feature>
<protein>
    <submittedName>
        <fullName evidence="3">Cell envelope biogenesis protein LolA</fullName>
    </submittedName>
</protein>
<dbReference type="Gene3D" id="2.50.20.10">
    <property type="entry name" value="Lipoprotein localisation LolA/LolB/LppX"/>
    <property type="match status" value="1"/>
</dbReference>
<accession>A0A1B3Z892</accession>
<dbReference type="InterPro" id="IPR029046">
    <property type="entry name" value="LolA/LolB/LppX"/>
</dbReference>
<dbReference type="PANTHER" id="PTHR35869:SF1">
    <property type="entry name" value="OUTER-MEMBRANE LIPOPROTEIN CARRIER PROTEIN"/>
    <property type="match status" value="1"/>
</dbReference>
<reference evidence="3 4" key="1">
    <citation type="submission" date="2016-01" db="EMBL/GenBank/DDBJ databases">
        <title>Complete genome and mega plasmid sequence of Sphingomonas panacis DCY99 elicits systemic resistance in rice to Xanthomonas oryzae.</title>
        <authorList>
            <person name="Kim Y.J."/>
            <person name="Yang D.C."/>
            <person name="Sing P."/>
        </authorList>
    </citation>
    <scope>NUCLEOTIDE SEQUENCE [LARGE SCALE GENOMIC DNA]</scope>
    <source>
        <strain evidence="3 4">DCY99</strain>
    </source>
</reference>
<dbReference type="EMBL" id="CP014168">
    <property type="protein sequence ID" value="AOH83655.1"/>
    <property type="molecule type" value="Genomic_DNA"/>
</dbReference>
<dbReference type="InterPro" id="IPR004564">
    <property type="entry name" value="OM_lipoprot_carrier_LolA-like"/>
</dbReference>
<dbReference type="CDD" id="cd16325">
    <property type="entry name" value="LolA"/>
    <property type="match status" value="1"/>
</dbReference>
<keyword evidence="4" id="KW-1185">Reference proteome</keyword>
<dbReference type="STRING" id="1560345.AWL63_06380"/>
<gene>
    <name evidence="3" type="ORF">AWL63_06380</name>
</gene>
<evidence type="ECO:0000256" key="2">
    <source>
        <dbReference type="SAM" id="SignalP"/>
    </source>
</evidence>
<evidence type="ECO:0000256" key="1">
    <source>
        <dbReference type="ARBA" id="ARBA00022729"/>
    </source>
</evidence>
<dbReference type="Pfam" id="PF03548">
    <property type="entry name" value="LolA"/>
    <property type="match status" value="1"/>
</dbReference>
<feature type="signal peptide" evidence="2">
    <location>
        <begin position="1"/>
        <end position="23"/>
    </location>
</feature>
<evidence type="ECO:0000313" key="4">
    <source>
        <dbReference type="Proteomes" id="UP000094256"/>
    </source>
</evidence>
<proteinExistence type="predicted"/>
<evidence type="ECO:0000313" key="3">
    <source>
        <dbReference type="EMBL" id="AOH83655.1"/>
    </source>
</evidence>
<dbReference type="OrthoDB" id="9800501at2"/>
<dbReference type="KEGG" id="span:AWL63_06380"/>
<sequence length="202" mass="22038">MIRSPAWALLAAPALIAAAPANQDLALVQKHLRSIQTMTAAFTQTDRNGKVVTGTLTLKQPGKIRFQYQKGVSILIVGDGKALTFIDYSVRQVQRWPIGSTPLGVLLNPDRDIAGIAHVVDSGDPRIISIDAADPKHPEYGRINMVFTRDAAAPAGLRMEGWVALDSQNNRTTIRLSDERFNAPVSDGTFRWNDPRSKSPKG</sequence>
<dbReference type="AlphaFoldDB" id="A0A1B3Z892"/>
<organism evidence="3 4">
    <name type="scientific">Sphingomonas panacis</name>
    <dbReference type="NCBI Taxonomy" id="1560345"/>
    <lineage>
        <taxon>Bacteria</taxon>
        <taxon>Pseudomonadati</taxon>
        <taxon>Pseudomonadota</taxon>
        <taxon>Alphaproteobacteria</taxon>
        <taxon>Sphingomonadales</taxon>
        <taxon>Sphingomonadaceae</taxon>
        <taxon>Sphingomonas</taxon>
    </lineage>
</organism>
<name>A0A1B3Z892_9SPHN</name>
<dbReference type="RefSeq" id="WP_069204225.1">
    <property type="nucleotide sequence ID" value="NZ_CP014168.1"/>
</dbReference>